<dbReference type="Pfam" id="PF00756">
    <property type="entry name" value="Esterase"/>
    <property type="match status" value="1"/>
</dbReference>
<name>A0A0B5CQ13_NEIEG</name>
<dbReference type="PANTHER" id="PTHR40841">
    <property type="entry name" value="SIDEROPHORE TRIACETYLFUSARININE C ESTERASE"/>
    <property type="match status" value="1"/>
</dbReference>
<dbReference type="InterPro" id="IPR052558">
    <property type="entry name" value="Siderophore_Hydrolase_D"/>
</dbReference>
<keyword evidence="3" id="KW-0732">Signal</keyword>
<dbReference type="InterPro" id="IPR029058">
    <property type="entry name" value="AB_hydrolase_fold"/>
</dbReference>
<dbReference type="EMBL" id="CP007726">
    <property type="protein sequence ID" value="AJE19469.1"/>
    <property type="molecule type" value="Genomic_DNA"/>
</dbReference>
<dbReference type="GO" id="GO:0016788">
    <property type="term" value="F:hydrolase activity, acting on ester bonds"/>
    <property type="evidence" value="ECO:0007669"/>
    <property type="project" value="TreeGrafter"/>
</dbReference>
<dbReference type="Proteomes" id="UP000031392">
    <property type="component" value="Chromosome"/>
</dbReference>
<evidence type="ECO:0000313" key="4">
    <source>
        <dbReference type="EMBL" id="AJE19469.1"/>
    </source>
</evidence>
<reference evidence="5" key="1">
    <citation type="submission" date="2014-05" db="EMBL/GenBank/DDBJ databases">
        <title>Complete Genome sequence of Neisseria elongata subsp. glycolytica.</title>
        <authorList>
            <person name="Veyrier F.J."/>
            <person name="Taha M.-K."/>
        </authorList>
    </citation>
    <scope>NUCLEOTIDE SEQUENCE [LARGE SCALE GENOMIC DNA]</scope>
    <source>
        <strain evidence="5">ATCC 29315</strain>
    </source>
</reference>
<evidence type="ECO:0000313" key="5">
    <source>
        <dbReference type="Proteomes" id="UP000031392"/>
    </source>
</evidence>
<organism evidence="4 5">
    <name type="scientific">Neisseria elongata subsp. glycolytica ATCC 29315</name>
    <dbReference type="NCBI Taxonomy" id="546263"/>
    <lineage>
        <taxon>Bacteria</taxon>
        <taxon>Pseudomonadati</taxon>
        <taxon>Pseudomonadota</taxon>
        <taxon>Betaproteobacteria</taxon>
        <taxon>Neisseriales</taxon>
        <taxon>Neisseriaceae</taxon>
        <taxon>Neisseria</taxon>
    </lineage>
</organism>
<dbReference type="InterPro" id="IPR000801">
    <property type="entry name" value="Esterase-like"/>
</dbReference>
<keyword evidence="5" id="KW-1185">Reference proteome</keyword>
<feature type="chain" id="PRO_5002113307" evidence="3">
    <location>
        <begin position="20"/>
        <end position="309"/>
    </location>
</feature>
<dbReference type="PANTHER" id="PTHR40841:SF2">
    <property type="entry name" value="SIDEROPHORE-DEGRADING ESTERASE (EUROFUNG)"/>
    <property type="match status" value="1"/>
</dbReference>
<dbReference type="PATRIC" id="fig|546263.7.peg.2464"/>
<dbReference type="AlphaFoldDB" id="A0A0B5CQ13"/>
<comment type="similarity">
    <text evidence="1">Belongs to the esterase D family.</text>
</comment>
<reference evidence="4 5" key="2">
    <citation type="journal article" date="2015" name="PLoS Genet.">
        <title>Common Cell Shape Evolution of Two Nasopharyngeal Pathogens.</title>
        <authorList>
            <person name="Veyrier F.J."/>
            <person name="Biais N."/>
            <person name="Morales P."/>
            <person name="Belkacem N."/>
            <person name="Guilhen C."/>
            <person name="Ranjeva S."/>
            <person name="Sismeiro O."/>
            <person name="Pehau-Arnaudet G."/>
            <person name="Rocha E.P."/>
            <person name="Werts C."/>
            <person name="Taha M.K."/>
            <person name="Boneca I.G."/>
        </authorList>
    </citation>
    <scope>NUCLEOTIDE SEQUENCE [LARGE SCALE GENOMIC DNA]</scope>
    <source>
        <strain evidence="4 5">ATCC 29315</strain>
    </source>
</reference>
<dbReference type="KEGG" id="nel:NELON_11460"/>
<feature type="signal peptide" evidence="3">
    <location>
        <begin position="1"/>
        <end position="19"/>
    </location>
</feature>
<accession>A0A0B5CQ13</accession>
<evidence type="ECO:0000256" key="2">
    <source>
        <dbReference type="ARBA" id="ARBA00022801"/>
    </source>
</evidence>
<evidence type="ECO:0000256" key="3">
    <source>
        <dbReference type="SAM" id="SignalP"/>
    </source>
</evidence>
<dbReference type="SUPFAM" id="SSF53474">
    <property type="entry name" value="alpha/beta-Hydrolases"/>
    <property type="match status" value="1"/>
</dbReference>
<evidence type="ECO:0000256" key="1">
    <source>
        <dbReference type="ARBA" id="ARBA00005622"/>
    </source>
</evidence>
<sequence length="309" mass="34737">MNKHFLPLALMTAASMVSAAPTPNNEITRRANTTVLSQQHNAYTFRTLDIKDSQNRPHRIFVGIPKADPPARGFPALYALDGNALLEYLAPDRLKLPPEQLPVLVLIGYPTELRFDTAARAYDYTPPDPQGKTMPDQLTPERSNGGAPPFLQFILHQVRPQIDRLVRTDPHKQTLWGHSYGGLFVLHTLFNEPQAFTRYVAADPSLWWQNGLMLQYAEPFFRRPPPSNLSLTIEKSGTNDNKRPANPQQAAILSHREAVTRAVPPDSAKQLAERLRQHGLQVQYRHHTDLTHGGVLTESFEQTLPEAAK</sequence>
<protein>
    <submittedName>
        <fullName evidence="4">Esterase</fullName>
    </submittedName>
</protein>
<keyword evidence="2" id="KW-0378">Hydrolase</keyword>
<proteinExistence type="inferred from homology"/>
<dbReference type="HOGENOM" id="CLU_039834_3_0_4"/>
<dbReference type="Gene3D" id="3.40.50.1820">
    <property type="entry name" value="alpha/beta hydrolase"/>
    <property type="match status" value="1"/>
</dbReference>
<gene>
    <name evidence="4" type="ORF">NELON_11460</name>
</gene>